<sequence length="165" mass="19374">MEDSRYSEEVRQLARDKAKFLFSFVIPDSGDIKFPNKDEYDELWCLDSKIMRFAQEHCVTVNELVTYLEEVHDFVLLEVQGKLAAKNIEDGIEKRVVVKDGEDCSICLQGLNVGDEALLILKCSHAFHQKCMSEWLRRKVNCPLCKYDFNFRHYVDSLSFPFYMR</sequence>
<keyword evidence="2 4" id="KW-0863">Zinc-finger</keyword>
<dbReference type="InterPro" id="IPR013083">
    <property type="entry name" value="Znf_RING/FYVE/PHD"/>
</dbReference>
<name>A0AAD4T4L3_9MAGN</name>
<keyword evidence="1" id="KW-0479">Metal-binding</keyword>
<evidence type="ECO:0000313" key="7">
    <source>
        <dbReference type="Proteomes" id="UP001202328"/>
    </source>
</evidence>
<dbReference type="SUPFAM" id="SSF57850">
    <property type="entry name" value="RING/U-box"/>
    <property type="match status" value="1"/>
</dbReference>
<evidence type="ECO:0000256" key="3">
    <source>
        <dbReference type="ARBA" id="ARBA00022833"/>
    </source>
</evidence>
<dbReference type="Proteomes" id="UP001202328">
    <property type="component" value="Unassembled WGS sequence"/>
</dbReference>
<dbReference type="GO" id="GO:0008270">
    <property type="term" value="F:zinc ion binding"/>
    <property type="evidence" value="ECO:0007669"/>
    <property type="project" value="UniProtKB-KW"/>
</dbReference>
<protein>
    <recommendedName>
        <fullName evidence="5">RING-type domain-containing protein</fullName>
    </recommendedName>
</protein>
<evidence type="ECO:0000259" key="5">
    <source>
        <dbReference type="PROSITE" id="PS50089"/>
    </source>
</evidence>
<keyword evidence="7" id="KW-1185">Reference proteome</keyword>
<dbReference type="Pfam" id="PF13639">
    <property type="entry name" value="zf-RING_2"/>
    <property type="match status" value="1"/>
</dbReference>
<evidence type="ECO:0000256" key="2">
    <source>
        <dbReference type="ARBA" id="ARBA00022771"/>
    </source>
</evidence>
<dbReference type="PROSITE" id="PS50089">
    <property type="entry name" value="ZF_RING_2"/>
    <property type="match status" value="1"/>
</dbReference>
<reference evidence="6" key="1">
    <citation type="submission" date="2022-04" db="EMBL/GenBank/DDBJ databases">
        <title>A functionally conserved STORR gene fusion in Papaver species that diverged 16.8 million years ago.</title>
        <authorList>
            <person name="Catania T."/>
        </authorList>
    </citation>
    <scope>NUCLEOTIDE SEQUENCE</scope>
    <source>
        <strain evidence="6">S-188037</strain>
    </source>
</reference>
<keyword evidence="3" id="KW-0862">Zinc</keyword>
<organism evidence="6 7">
    <name type="scientific">Papaver atlanticum</name>
    <dbReference type="NCBI Taxonomy" id="357466"/>
    <lineage>
        <taxon>Eukaryota</taxon>
        <taxon>Viridiplantae</taxon>
        <taxon>Streptophyta</taxon>
        <taxon>Embryophyta</taxon>
        <taxon>Tracheophyta</taxon>
        <taxon>Spermatophyta</taxon>
        <taxon>Magnoliopsida</taxon>
        <taxon>Ranunculales</taxon>
        <taxon>Papaveraceae</taxon>
        <taxon>Papaveroideae</taxon>
        <taxon>Papaver</taxon>
    </lineage>
</organism>
<dbReference type="Gene3D" id="3.30.40.10">
    <property type="entry name" value="Zinc/RING finger domain, C3HC4 (zinc finger)"/>
    <property type="match status" value="1"/>
</dbReference>
<proteinExistence type="predicted"/>
<gene>
    <name evidence="6" type="ORF">MKW98_008862</name>
</gene>
<dbReference type="SMART" id="SM00184">
    <property type="entry name" value="RING"/>
    <property type="match status" value="1"/>
</dbReference>
<dbReference type="SMART" id="SM00744">
    <property type="entry name" value="RINGv"/>
    <property type="match status" value="1"/>
</dbReference>
<dbReference type="EMBL" id="JAJJMB010005147">
    <property type="protein sequence ID" value="KAI3940549.1"/>
    <property type="molecule type" value="Genomic_DNA"/>
</dbReference>
<accession>A0AAD4T4L3</accession>
<feature type="domain" description="RING-type" evidence="5">
    <location>
        <begin position="104"/>
        <end position="146"/>
    </location>
</feature>
<dbReference type="InterPro" id="IPR011016">
    <property type="entry name" value="Znf_RING-CH"/>
</dbReference>
<comment type="caution">
    <text evidence="6">The sequence shown here is derived from an EMBL/GenBank/DDBJ whole genome shotgun (WGS) entry which is preliminary data.</text>
</comment>
<dbReference type="PANTHER" id="PTHR45676:SF41">
    <property type="entry name" value="RING-H2 FINGER PROTEIN ATL66"/>
    <property type="match status" value="1"/>
</dbReference>
<evidence type="ECO:0000256" key="4">
    <source>
        <dbReference type="PROSITE-ProRule" id="PRU00175"/>
    </source>
</evidence>
<dbReference type="PANTHER" id="PTHR45676">
    <property type="entry name" value="RING-H2 FINGER PROTEIN ATL51-RELATED"/>
    <property type="match status" value="1"/>
</dbReference>
<dbReference type="AlphaFoldDB" id="A0AAD4T4L3"/>
<evidence type="ECO:0000256" key="1">
    <source>
        <dbReference type="ARBA" id="ARBA00022723"/>
    </source>
</evidence>
<evidence type="ECO:0000313" key="6">
    <source>
        <dbReference type="EMBL" id="KAI3940549.1"/>
    </source>
</evidence>
<dbReference type="InterPro" id="IPR001841">
    <property type="entry name" value="Znf_RING"/>
</dbReference>